<feature type="domain" description="DUF4142" evidence="1">
    <location>
        <begin position="31"/>
        <end position="163"/>
    </location>
</feature>
<gene>
    <name evidence="2" type="ORF">Nkreftii_002220</name>
</gene>
<dbReference type="Gene3D" id="1.20.1260.10">
    <property type="match status" value="1"/>
</dbReference>
<name>A0A7S8FEX6_9BACT</name>
<protein>
    <recommendedName>
        <fullName evidence="1">DUF4142 domain-containing protein</fullName>
    </recommendedName>
</protein>
<dbReference type="InterPro" id="IPR012347">
    <property type="entry name" value="Ferritin-like"/>
</dbReference>
<evidence type="ECO:0000313" key="2">
    <source>
        <dbReference type="EMBL" id="QPD04446.1"/>
    </source>
</evidence>
<proteinExistence type="predicted"/>
<dbReference type="Proteomes" id="UP000593737">
    <property type="component" value="Chromosome"/>
</dbReference>
<dbReference type="InterPro" id="IPR025419">
    <property type="entry name" value="DUF4142"/>
</dbReference>
<evidence type="ECO:0000313" key="3">
    <source>
        <dbReference type="Proteomes" id="UP000593737"/>
    </source>
</evidence>
<reference evidence="2 3" key="1">
    <citation type="journal article" date="2020" name="ISME J.">
        <title>Enrichment and physiological characterization of a novel comammox Nitrospira indicates ammonium inhibition of complete nitrification.</title>
        <authorList>
            <person name="Sakoula D."/>
            <person name="Koch H."/>
            <person name="Frank J."/>
            <person name="Jetten M.S.M."/>
            <person name="van Kessel M.A.H.J."/>
            <person name="Lucker S."/>
        </authorList>
    </citation>
    <scope>NUCLEOTIDE SEQUENCE [LARGE SCALE GENOMIC DNA]</scope>
    <source>
        <strain evidence="2">Comreactor17</strain>
    </source>
</reference>
<dbReference type="Pfam" id="PF13628">
    <property type="entry name" value="DUF4142"/>
    <property type="match status" value="1"/>
</dbReference>
<evidence type="ECO:0000259" key="1">
    <source>
        <dbReference type="Pfam" id="PF13628"/>
    </source>
</evidence>
<dbReference type="KEGG" id="nkf:Nkreftii_002220"/>
<dbReference type="AlphaFoldDB" id="A0A7S8FEX6"/>
<accession>A0A7S8FEX6</accession>
<dbReference type="EMBL" id="CP047423">
    <property type="protein sequence ID" value="QPD04446.1"/>
    <property type="molecule type" value="Genomic_DNA"/>
</dbReference>
<dbReference type="PANTHER" id="PTHR38593:SF1">
    <property type="entry name" value="BLR2558 PROTEIN"/>
    <property type="match status" value="1"/>
</dbReference>
<organism evidence="2 3">
    <name type="scientific">Candidatus Nitrospira kreftii</name>
    <dbReference type="NCBI Taxonomy" id="2652173"/>
    <lineage>
        <taxon>Bacteria</taxon>
        <taxon>Pseudomonadati</taxon>
        <taxon>Nitrospirota</taxon>
        <taxon>Nitrospiria</taxon>
        <taxon>Nitrospirales</taxon>
        <taxon>Nitrospiraceae</taxon>
        <taxon>Nitrospira</taxon>
    </lineage>
</organism>
<sequence>MPGILRFTLWAVSVVPFVFNTATLGGTPQIQSVLNRAAEEVQVEISLGQLAAQRSINTQVKEFGQHMVEDHKKASQQLELLALKQGVKLSPGKKHEHQQKLEELSHLSGHAFDREYMDYSIRDHETTVEEFRRRIGSVEDEDIKQWIILLLPILEGHREQAHRVKYSLQTNP</sequence>
<dbReference type="PANTHER" id="PTHR38593">
    <property type="entry name" value="BLR2558 PROTEIN"/>
    <property type="match status" value="1"/>
</dbReference>